<dbReference type="Proteomes" id="UP001229421">
    <property type="component" value="Unassembled WGS sequence"/>
</dbReference>
<comment type="caution">
    <text evidence="1">The sequence shown here is derived from an EMBL/GenBank/DDBJ whole genome shotgun (WGS) entry which is preliminary data.</text>
</comment>
<gene>
    <name evidence="1" type="ORF">QVD17_30869</name>
</gene>
<accession>A0AAD8NNR8</accession>
<reference evidence="1" key="1">
    <citation type="journal article" date="2023" name="bioRxiv">
        <title>Improved chromosome-level genome assembly for marigold (Tagetes erecta).</title>
        <authorList>
            <person name="Jiang F."/>
            <person name="Yuan L."/>
            <person name="Wang S."/>
            <person name="Wang H."/>
            <person name="Xu D."/>
            <person name="Wang A."/>
            <person name="Fan W."/>
        </authorList>
    </citation>
    <scope>NUCLEOTIDE SEQUENCE</scope>
    <source>
        <strain evidence="1">WSJ</strain>
        <tissue evidence="1">Leaf</tissue>
    </source>
</reference>
<keyword evidence="2" id="KW-1185">Reference proteome</keyword>
<evidence type="ECO:0000313" key="1">
    <source>
        <dbReference type="EMBL" id="KAK1415098.1"/>
    </source>
</evidence>
<dbReference type="EMBL" id="JAUHHV010000008">
    <property type="protein sequence ID" value="KAK1415098.1"/>
    <property type="molecule type" value="Genomic_DNA"/>
</dbReference>
<protein>
    <submittedName>
        <fullName evidence="1">Uncharacterized protein</fullName>
    </submittedName>
</protein>
<name>A0AAD8NNR8_TARER</name>
<evidence type="ECO:0000313" key="2">
    <source>
        <dbReference type="Proteomes" id="UP001229421"/>
    </source>
</evidence>
<dbReference type="AlphaFoldDB" id="A0AAD8NNR8"/>
<sequence>MGLVSCSSSNNELGILMVVDDQMSTMDPAGTWITKVTKNLAQIGRFQIGDGKLLTLARLVKKERNCINIDQPCGVLDWCCEGLRCTGLIEGECRNDAFCHGLGESCDFIHPCCQPNTCGGGFFSSVCVESPNLKHT</sequence>
<proteinExistence type="predicted"/>
<organism evidence="1 2">
    <name type="scientific">Tagetes erecta</name>
    <name type="common">African marigold</name>
    <dbReference type="NCBI Taxonomy" id="13708"/>
    <lineage>
        <taxon>Eukaryota</taxon>
        <taxon>Viridiplantae</taxon>
        <taxon>Streptophyta</taxon>
        <taxon>Embryophyta</taxon>
        <taxon>Tracheophyta</taxon>
        <taxon>Spermatophyta</taxon>
        <taxon>Magnoliopsida</taxon>
        <taxon>eudicotyledons</taxon>
        <taxon>Gunneridae</taxon>
        <taxon>Pentapetalae</taxon>
        <taxon>asterids</taxon>
        <taxon>campanulids</taxon>
        <taxon>Asterales</taxon>
        <taxon>Asteraceae</taxon>
        <taxon>Asteroideae</taxon>
        <taxon>Heliantheae alliance</taxon>
        <taxon>Tageteae</taxon>
        <taxon>Tagetes</taxon>
    </lineage>
</organism>